<feature type="binding site" evidence="6">
    <location>
        <position position="33"/>
    </location>
    <ligand>
        <name>ATP</name>
        <dbReference type="ChEBI" id="CHEBI:30616"/>
    </ligand>
</feature>
<proteinExistence type="inferred from homology"/>
<organism evidence="8 9">
    <name type="scientific">Morus notabilis</name>
    <dbReference type="NCBI Taxonomy" id="981085"/>
    <lineage>
        <taxon>Eukaryota</taxon>
        <taxon>Viridiplantae</taxon>
        <taxon>Streptophyta</taxon>
        <taxon>Embryophyta</taxon>
        <taxon>Tracheophyta</taxon>
        <taxon>Spermatophyta</taxon>
        <taxon>Magnoliopsida</taxon>
        <taxon>eudicotyledons</taxon>
        <taxon>Gunneridae</taxon>
        <taxon>Pentapetalae</taxon>
        <taxon>rosids</taxon>
        <taxon>fabids</taxon>
        <taxon>Rosales</taxon>
        <taxon>Moraceae</taxon>
        <taxon>Moreae</taxon>
        <taxon>Morus</taxon>
    </lineage>
</organism>
<keyword evidence="4 8" id="KW-0418">Kinase</keyword>
<evidence type="ECO:0000256" key="6">
    <source>
        <dbReference type="PROSITE-ProRule" id="PRU10141"/>
    </source>
</evidence>
<dbReference type="eggNOG" id="KOG0589">
    <property type="taxonomic scope" value="Eukaryota"/>
</dbReference>
<evidence type="ECO:0000256" key="2">
    <source>
        <dbReference type="ARBA" id="ARBA00022679"/>
    </source>
</evidence>
<dbReference type="PANTHER" id="PTHR43671">
    <property type="entry name" value="SERINE/THREONINE-PROTEIN KINASE NEK"/>
    <property type="match status" value="1"/>
</dbReference>
<dbReference type="SUPFAM" id="SSF56112">
    <property type="entry name" value="Protein kinase-like (PK-like)"/>
    <property type="match status" value="1"/>
</dbReference>
<sequence>MEQYEVLEQIGKGSFGSALLVRHKHEKKKYVLKKIRLARQTDRTRRSAHQEVLMFISMFMFILEDIYK</sequence>
<reference evidence="9" key="1">
    <citation type="submission" date="2013-01" db="EMBL/GenBank/DDBJ databases">
        <title>Draft Genome Sequence of a Mulberry Tree, Morus notabilis C.K. Schneid.</title>
        <authorList>
            <person name="He N."/>
            <person name="Zhao S."/>
        </authorList>
    </citation>
    <scope>NUCLEOTIDE SEQUENCE</scope>
</reference>
<accession>W9SNL8</accession>
<dbReference type="PROSITE" id="PS50011">
    <property type="entry name" value="PROTEIN_KINASE_DOM"/>
    <property type="match status" value="1"/>
</dbReference>
<dbReference type="KEGG" id="mnt:21383894"/>
<keyword evidence="3 6" id="KW-0547">Nucleotide-binding</keyword>
<keyword evidence="9" id="KW-1185">Reference proteome</keyword>
<evidence type="ECO:0000256" key="3">
    <source>
        <dbReference type="ARBA" id="ARBA00022741"/>
    </source>
</evidence>
<dbReference type="GO" id="GO:0004674">
    <property type="term" value="F:protein serine/threonine kinase activity"/>
    <property type="evidence" value="ECO:0007669"/>
    <property type="project" value="TreeGrafter"/>
</dbReference>
<evidence type="ECO:0000256" key="1">
    <source>
        <dbReference type="ARBA" id="ARBA00010886"/>
    </source>
</evidence>
<dbReference type="Proteomes" id="UP000030645">
    <property type="component" value="Unassembled WGS sequence"/>
</dbReference>
<dbReference type="PROSITE" id="PS00107">
    <property type="entry name" value="PROTEIN_KINASE_ATP"/>
    <property type="match status" value="1"/>
</dbReference>
<dbReference type="EMBL" id="KE619404">
    <property type="protein sequence ID" value="EXC35900.1"/>
    <property type="molecule type" value="Genomic_DNA"/>
</dbReference>
<protein>
    <submittedName>
        <fullName evidence="8">Serine/threonine-protein kinase Nek1</fullName>
    </submittedName>
</protein>
<dbReference type="Pfam" id="PF00069">
    <property type="entry name" value="Pkinase"/>
    <property type="match status" value="1"/>
</dbReference>
<keyword evidence="5 6" id="KW-0067">ATP-binding</keyword>
<dbReference type="GO" id="GO:0005524">
    <property type="term" value="F:ATP binding"/>
    <property type="evidence" value="ECO:0007669"/>
    <property type="project" value="UniProtKB-UniRule"/>
</dbReference>
<keyword evidence="2" id="KW-0808">Transferase</keyword>
<name>W9SNL8_9ROSA</name>
<evidence type="ECO:0000313" key="8">
    <source>
        <dbReference type="EMBL" id="EXC35900.1"/>
    </source>
</evidence>
<gene>
    <name evidence="8" type="ORF">L484_000252</name>
</gene>
<dbReference type="InterPro" id="IPR000719">
    <property type="entry name" value="Prot_kinase_dom"/>
</dbReference>
<evidence type="ECO:0000256" key="5">
    <source>
        <dbReference type="ARBA" id="ARBA00022840"/>
    </source>
</evidence>
<evidence type="ECO:0000256" key="4">
    <source>
        <dbReference type="ARBA" id="ARBA00022777"/>
    </source>
</evidence>
<evidence type="ECO:0000259" key="7">
    <source>
        <dbReference type="PROSITE" id="PS50011"/>
    </source>
</evidence>
<dbReference type="Gene3D" id="3.30.200.20">
    <property type="entry name" value="Phosphorylase Kinase, domain 1"/>
    <property type="match status" value="1"/>
</dbReference>
<dbReference type="InterPro" id="IPR011009">
    <property type="entry name" value="Kinase-like_dom_sf"/>
</dbReference>
<dbReference type="InterPro" id="IPR017441">
    <property type="entry name" value="Protein_kinase_ATP_BS"/>
</dbReference>
<dbReference type="OrthoDB" id="248923at2759"/>
<feature type="domain" description="Protein kinase" evidence="7">
    <location>
        <begin position="4"/>
        <end position="68"/>
    </location>
</feature>
<dbReference type="PANTHER" id="PTHR43671:SF66">
    <property type="entry name" value="SERINE_THREONINE-PROTEIN KINASE NEK2"/>
    <property type="match status" value="1"/>
</dbReference>
<comment type="similarity">
    <text evidence="1">Belongs to the protein kinase superfamily. NEK Ser/Thr protein kinase family. NIMA subfamily.</text>
</comment>
<dbReference type="InterPro" id="IPR050660">
    <property type="entry name" value="NEK_Ser/Thr_kinase"/>
</dbReference>
<evidence type="ECO:0000313" key="9">
    <source>
        <dbReference type="Proteomes" id="UP000030645"/>
    </source>
</evidence>
<dbReference type="AlphaFoldDB" id="W9SNL8"/>